<dbReference type="GO" id="GO:0008237">
    <property type="term" value="F:metallopeptidase activity"/>
    <property type="evidence" value="ECO:0007669"/>
    <property type="project" value="InterPro"/>
</dbReference>
<reference evidence="3 4" key="1">
    <citation type="submission" date="2018-05" db="EMBL/GenBank/DDBJ databases">
        <title>A metagenomic window into the 2 km-deep terrestrial subsurface aquifer revealed taxonomically and functionally diverse microbial community comprising novel uncultured bacterial lineages.</title>
        <authorList>
            <person name="Kadnikov V.V."/>
            <person name="Mardanov A.V."/>
            <person name="Beletsky A.V."/>
            <person name="Banks D."/>
            <person name="Pimenov N.V."/>
            <person name="Frank Y.A."/>
            <person name="Karnachuk O.V."/>
            <person name="Ravin N.V."/>
        </authorList>
    </citation>
    <scope>NUCLEOTIDE SEQUENCE [LARGE SCALE GENOMIC DNA]</scope>
    <source>
        <strain evidence="3">BY5</strain>
    </source>
</reference>
<sequence length="459" mass="49310">MIRKVLRATAFLCLLAMMAVTLTGCADVFEKVINFIKTVVKTVKDVFGKVDKVVTTVKDAVKTGKNAVDKIKDIFKGGDKKTGTDKGKGGGKITNPEDDMDDAKGGGGTTSGGSSTGPGKGPGTGAGAGGSTEPPGSNTEKSKLSSELEKALTNLDGKIKQLEKLLKEDLPASTKEQIEETLERMKDLKEVLEGTKGDLKTADTQSELDRIKEDLEDSQKGFIKLVEVIQKIVSGIKKAGDTAISIINKIKTWTKILTGGTTDTKPGSGTGTSGGATTVAGLTEEIRATFGIEVKNGVTADVGWGFKTTAGSWDVKELTIVRDTLAKLPPHFVKCTTLIYNNQSVADDISACFGLYSPADGTMWMSDLAMQHGEFAGTLVHEMTHAYQRANPHLEKEWTKLFWNGKRPKTSSPTDYGNTNPSEDMAESVRLYFVDPAALKLDKARYEFVKKFIMGGKEF</sequence>
<feature type="chain" id="PRO_5016613571" evidence="2">
    <location>
        <begin position="27"/>
        <end position="459"/>
    </location>
</feature>
<evidence type="ECO:0000256" key="1">
    <source>
        <dbReference type="SAM" id="MobiDB-lite"/>
    </source>
</evidence>
<dbReference type="PROSITE" id="PS51257">
    <property type="entry name" value="PROKAR_LIPOPROTEIN"/>
    <property type="match status" value="1"/>
</dbReference>
<dbReference type="InterPro" id="IPR024079">
    <property type="entry name" value="MetalloPept_cat_dom_sf"/>
</dbReference>
<keyword evidence="2" id="KW-0732">Signal</keyword>
<evidence type="ECO:0000256" key="2">
    <source>
        <dbReference type="SAM" id="SignalP"/>
    </source>
</evidence>
<proteinExistence type="predicted"/>
<dbReference type="Gene3D" id="3.40.390.10">
    <property type="entry name" value="Collagenase (Catalytic Domain)"/>
    <property type="match status" value="1"/>
</dbReference>
<name>A0A367ZN27_9BACT</name>
<evidence type="ECO:0000313" key="4">
    <source>
        <dbReference type="Proteomes" id="UP000252355"/>
    </source>
</evidence>
<feature type="signal peptide" evidence="2">
    <location>
        <begin position="1"/>
        <end position="26"/>
    </location>
</feature>
<protein>
    <submittedName>
        <fullName evidence="3">Uncharacterized protein</fullName>
    </submittedName>
</protein>
<feature type="compositionally biased region" description="Gly residues" evidence="1">
    <location>
        <begin position="105"/>
        <end position="130"/>
    </location>
</feature>
<accession>A0A367ZN27</accession>
<feature type="region of interest" description="Disordered" evidence="1">
    <location>
        <begin position="82"/>
        <end position="146"/>
    </location>
</feature>
<dbReference type="SUPFAM" id="SSF55486">
    <property type="entry name" value="Metalloproteases ('zincins'), catalytic domain"/>
    <property type="match status" value="1"/>
</dbReference>
<organism evidence="3 4">
    <name type="scientific">Candidatus Ozemobacter sibiricus</name>
    <dbReference type="NCBI Taxonomy" id="2268124"/>
    <lineage>
        <taxon>Bacteria</taxon>
        <taxon>Candidatus Ozemobacteria</taxon>
        <taxon>Candidatus Ozemobacterales</taxon>
        <taxon>Candidatus Ozemobacteraceae</taxon>
        <taxon>Candidatus Ozemobacter</taxon>
    </lineage>
</organism>
<evidence type="ECO:0000313" key="3">
    <source>
        <dbReference type="EMBL" id="RCK79450.1"/>
    </source>
</evidence>
<gene>
    <name evidence="3" type="ORF">OZSIB_0090</name>
</gene>
<dbReference type="EMBL" id="QOQW01000013">
    <property type="protein sequence ID" value="RCK79450.1"/>
    <property type="molecule type" value="Genomic_DNA"/>
</dbReference>
<dbReference type="Proteomes" id="UP000252355">
    <property type="component" value="Unassembled WGS sequence"/>
</dbReference>
<dbReference type="AlphaFoldDB" id="A0A367ZN27"/>
<comment type="caution">
    <text evidence="3">The sequence shown here is derived from an EMBL/GenBank/DDBJ whole genome shotgun (WGS) entry which is preliminary data.</text>
</comment>